<protein>
    <recommendedName>
        <fullName evidence="15">RNA polymerase II C-terminal domain phosphatase-like</fullName>
        <ecNumber evidence="15">3.1.3.16</ecNumber>
    </recommendedName>
</protein>
<evidence type="ECO:0000256" key="16">
    <source>
        <dbReference type="SAM" id="MobiDB-lite"/>
    </source>
</evidence>
<dbReference type="PANTHER" id="PTHR23081:SF36">
    <property type="entry name" value="RNA POLYMERASE II SUBUNIT A C-TERMINAL DOMAIN PHOSPHATASE"/>
    <property type="match status" value="1"/>
</dbReference>
<comment type="subcellular location">
    <subcellularLocation>
        <location evidence="4 15">Nucleus</location>
    </subcellularLocation>
</comment>
<feature type="compositionally biased region" description="Basic and acidic residues" evidence="16">
    <location>
        <begin position="56"/>
        <end position="67"/>
    </location>
</feature>
<dbReference type="InterPro" id="IPR004274">
    <property type="entry name" value="FCP1_dom"/>
</dbReference>
<dbReference type="InterPro" id="IPR036420">
    <property type="entry name" value="BRCT_dom_sf"/>
</dbReference>
<evidence type="ECO:0000256" key="14">
    <source>
        <dbReference type="ARBA" id="ARBA00063107"/>
    </source>
</evidence>
<reference evidence="19" key="1">
    <citation type="submission" date="2018-01" db="EMBL/GenBank/DDBJ databases">
        <authorList>
            <person name="Mao J.F."/>
        </authorList>
    </citation>
    <scope>NUCLEOTIDE SEQUENCE</scope>
    <source>
        <strain evidence="19">Huo1</strain>
        <tissue evidence="19">Leaf</tissue>
    </source>
</reference>
<keyword evidence="10" id="KW-0804">Transcription</keyword>
<feature type="region of interest" description="Disordered" evidence="16">
    <location>
        <begin position="1"/>
        <end position="86"/>
    </location>
</feature>
<dbReference type="GO" id="GO:0005634">
    <property type="term" value="C:nucleus"/>
    <property type="evidence" value="ECO:0007669"/>
    <property type="project" value="UniProtKB-SubCell"/>
</dbReference>
<dbReference type="PROSITE" id="PS50172">
    <property type="entry name" value="BRCT"/>
    <property type="match status" value="1"/>
</dbReference>
<accession>A0A8X8XB80</accession>
<evidence type="ECO:0000256" key="13">
    <source>
        <dbReference type="ARBA" id="ARBA00048336"/>
    </source>
</evidence>
<keyword evidence="9" id="KW-0805">Transcription regulation</keyword>
<dbReference type="PANTHER" id="PTHR23081">
    <property type="entry name" value="RNA POLYMERASE II CTD PHOSPHATASE"/>
    <property type="match status" value="1"/>
</dbReference>
<keyword evidence="6" id="KW-0479">Metal-binding</keyword>
<feature type="compositionally biased region" description="Polar residues" evidence="16">
    <location>
        <begin position="75"/>
        <end position="86"/>
    </location>
</feature>
<evidence type="ECO:0000256" key="5">
    <source>
        <dbReference type="ARBA" id="ARBA00022491"/>
    </source>
</evidence>
<dbReference type="InterPro" id="IPR011947">
    <property type="entry name" value="FCP1_euk"/>
</dbReference>
<evidence type="ECO:0000256" key="6">
    <source>
        <dbReference type="ARBA" id="ARBA00022723"/>
    </source>
</evidence>
<dbReference type="InterPro" id="IPR023214">
    <property type="entry name" value="HAD_sf"/>
</dbReference>
<comment type="cofactor">
    <cofactor evidence="3">
        <name>Mg(2+)</name>
        <dbReference type="ChEBI" id="CHEBI:18420"/>
    </cofactor>
</comment>
<dbReference type="Proteomes" id="UP000298416">
    <property type="component" value="Unassembled WGS sequence"/>
</dbReference>
<feature type="compositionally biased region" description="Acidic residues" evidence="16">
    <location>
        <begin position="37"/>
        <end position="55"/>
    </location>
</feature>
<dbReference type="GO" id="GO:0046872">
    <property type="term" value="F:metal ion binding"/>
    <property type="evidence" value="ECO:0007669"/>
    <property type="project" value="UniProtKB-KW"/>
</dbReference>
<evidence type="ECO:0000256" key="3">
    <source>
        <dbReference type="ARBA" id="ARBA00001946"/>
    </source>
</evidence>
<dbReference type="EMBL" id="PNBA02000010">
    <property type="protein sequence ID" value="KAG6410481.1"/>
    <property type="molecule type" value="Genomic_DNA"/>
</dbReference>
<name>A0A8X8XB80_SALSN</name>
<dbReference type="NCBIfam" id="TIGR02250">
    <property type="entry name" value="FCP1_euk"/>
    <property type="match status" value="1"/>
</dbReference>
<evidence type="ECO:0000256" key="7">
    <source>
        <dbReference type="ARBA" id="ARBA00022801"/>
    </source>
</evidence>
<gene>
    <name evidence="19" type="ORF">SASPL_128542</name>
</gene>
<comment type="cofactor">
    <cofactor evidence="1">
        <name>Mn(2+)</name>
        <dbReference type="ChEBI" id="CHEBI:29035"/>
    </cofactor>
</comment>
<keyword evidence="11 15" id="KW-0539">Nucleus</keyword>
<keyword evidence="5" id="KW-0678">Repressor</keyword>
<dbReference type="InterPro" id="IPR001357">
    <property type="entry name" value="BRCT_dom"/>
</dbReference>
<evidence type="ECO:0000256" key="12">
    <source>
        <dbReference type="ARBA" id="ARBA00047761"/>
    </source>
</evidence>
<dbReference type="GO" id="GO:0008420">
    <property type="term" value="F:RNA polymerase II CTD heptapeptide repeat phosphatase activity"/>
    <property type="evidence" value="ECO:0007669"/>
    <property type="project" value="UniProtKB-UniRule"/>
</dbReference>
<dbReference type="Pfam" id="PF00533">
    <property type="entry name" value="BRCT"/>
    <property type="match status" value="1"/>
</dbReference>
<keyword evidence="20" id="KW-1185">Reference proteome</keyword>
<keyword evidence="8" id="KW-0694">RNA-binding</keyword>
<dbReference type="SUPFAM" id="SSF56784">
    <property type="entry name" value="HAD-like"/>
    <property type="match status" value="1"/>
</dbReference>
<dbReference type="InterPro" id="IPR039189">
    <property type="entry name" value="Fcp1"/>
</dbReference>
<feature type="domain" description="FCP1 homology" evidence="18">
    <location>
        <begin position="153"/>
        <end position="371"/>
    </location>
</feature>
<reference evidence="19" key="2">
    <citation type="submission" date="2020-08" db="EMBL/GenBank/DDBJ databases">
        <title>Plant Genome Project.</title>
        <authorList>
            <person name="Zhang R.-G."/>
        </authorList>
    </citation>
    <scope>NUCLEOTIDE SEQUENCE</scope>
    <source>
        <strain evidence="19">Huo1</strain>
        <tissue evidence="19">Leaf</tissue>
    </source>
</reference>
<evidence type="ECO:0000256" key="15">
    <source>
        <dbReference type="RuleBase" id="RU366066"/>
    </source>
</evidence>
<evidence type="ECO:0000256" key="8">
    <source>
        <dbReference type="ARBA" id="ARBA00022884"/>
    </source>
</evidence>
<comment type="catalytic activity">
    <reaction evidence="13 15">
        <text>O-phospho-L-threonyl-[protein] + H2O = L-threonyl-[protein] + phosphate</text>
        <dbReference type="Rhea" id="RHEA:47004"/>
        <dbReference type="Rhea" id="RHEA-COMP:11060"/>
        <dbReference type="Rhea" id="RHEA-COMP:11605"/>
        <dbReference type="ChEBI" id="CHEBI:15377"/>
        <dbReference type="ChEBI" id="CHEBI:30013"/>
        <dbReference type="ChEBI" id="CHEBI:43474"/>
        <dbReference type="ChEBI" id="CHEBI:61977"/>
        <dbReference type="EC" id="3.1.3.16"/>
    </reaction>
</comment>
<evidence type="ECO:0000256" key="2">
    <source>
        <dbReference type="ARBA" id="ARBA00001941"/>
    </source>
</evidence>
<evidence type="ECO:0000313" key="20">
    <source>
        <dbReference type="Proteomes" id="UP000298416"/>
    </source>
</evidence>
<dbReference type="CDD" id="cd17729">
    <property type="entry name" value="BRCT_CTDP1"/>
    <property type="match status" value="1"/>
</dbReference>
<organism evidence="19">
    <name type="scientific">Salvia splendens</name>
    <name type="common">Scarlet sage</name>
    <dbReference type="NCBI Taxonomy" id="180675"/>
    <lineage>
        <taxon>Eukaryota</taxon>
        <taxon>Viridiplantae</taxon>
        <taxon>Streptophyta</taxon>
        <taxon>Embryophyta</taxon>
        <taxon>Tracheophyta</taxon>
        <taxon>Spermatophyta</taxon>
        <taxon>Magnoliopsida</taxon>
        <taxon>eudicotyledons</taxon>
        <taxon>Gunneridae</taxon>
        <taxon>Pentapetalae</taxon>
        <taxon>asterids</taxon>
        <taxon>lamiids</taxon>
        <taxon>Lamiales</taxon>
        <taxon>Lamiaceae</taxon>
        <taxon>Nepetoideae</taxon>
        <taxon>Mentheae</taxon>
        <taxon>Salviinae</taxon>
        <taxon>Salvia</taxon>
        <taxon>Salvia subgen. Calosphace</taxon>
        <taxon>core Calosphace</taxon>
    </lineage>
</organism>
<sequence>MSLAEDSPVHSSSSDDYAAILEAELDAASNSSGDSVEGAEEEESGAEENDDIGDFDLDHERVKRQKVELNPGIVNPQSSSSQGATSENIGSLCHRLRRKSVHILVFFAGMCMKCGLRADDDSGVALKYIDKNLRLANDEMTRLRDKDFKDLLFNRKKLYLVLDLDHTLLNSSRLTDITEEEAYLNNQRDSLPGEIVLLFCLSECSYFYGGSWILVLVSVLRPVLCSISLPHSFRILDTLKTSLFRLDRMHMMTKLRPYVHTFLEEASKLFEMYIYTMGERPYALEMADLLDPGNKYFHSRIIAQGDCTQKFQKGLDIVLGRESTVLILDDTEAVWKENKENLILMDRYHFFASSCKNFGFSHKSLSLLKTDESETDGALATVLKVLQQAHSLFFDKECKDNLEDRDVRQVLKTVRKEVLKDCKIVFTRVIPVNFTAEHHHLWRMAEQLGAICSTEVDHSVTHVVSGDAGTDKSRWAARENKFLVNPGWIEASNILWRKQPEEKFPVSPTRGKQ</sequence>
<dbReference type="CDD" id="cd07521">
    <property type="entry name" value="HAD_FCP1-like"/>
    <property type="match status" value="1"/>
</dbReference>
<evidence type="ECO:0000256" key="9">
    <source>
        <dbReference type="ARBA" id="ARBA00023015"/>
    </source>
</evidence>
<dbReference type="Pfam" id="PF03031">
    <property type="entry name" value="NIF"/>
    <property type="match status" value="1"/>
</dbReference>
<comment type="cofactor">
    <cofactor evidence="2">
        <name>Co(2+)</name>
        <dbReference type="ChEBI" id="CHEBI:48828"/>
    </cofactor>
</comment>
<feature type="domain" description="BRCT" evidence="17">
    <location>
        <begin position="414"/>
        <end position="506"/>
    </location>
</feature>
<evidence type="ECO:0000313" key="19">
    <source>
        <dbReference type="EMBL" id="KAG6410481.1"/>
    </source>
</evidence>
<evidence type="ECO:0000259" key="17">
    <source>
        <dbReference type="PROSITE" id="PS50172"/>
    </source>
</evidence>
<proteinExistence type="predicted"/>
<evidence type="ECO:0000256" key="11">
    <source>
        <dbReference type="ARBA" id="ARBA00023242"/>
    </source>
</evidence>
<dbReference type="AlphaFoldDB" id="A0A8X8XB80"/>
<dbReference type="PROSITE" id="PS50969">
    <property type="entry name" value="FCP1"/>
    <property type="match status" value="1"/>
</dbReference>
<evidence type="ECO:0000256" key="10">
    <source>
        <dbReference type="ARBA" id="ARBA00023163"/>
    </source>
</evidence>
<comment type="function">
    <text evidence="15">This promotes the activity of RNA polymerase II.</text>
</comment>
<dbReference type="GO" id="GO:0009651">
    <property type="term" value="P:response to salt stress"/>
    <property type="evidence" value="ECO:0007669"/>
    <property type="project" value="UniProtKB-ARBA"/>
</dbReference>
<keyword evidence="7 15" id="KW-0378">Hydrolase</keyword>
<dbReference type="FunFam" id="3.40.50.10190:FF:000014">
    <property type="entry name" value="RNA polymerase II C-terminal domain phosphatase-like 3"/>
    <property type="match status" value="1"/>
</dbReference>
<evidence type="ECO:0000256" key="1">
    <source>
        <dbReference type="ARBA" id="ARBA00001936"/>
    </source>
</evidence>
<comment type="subunit">
    <text evidence="14">Interacts with RAP74.</text>
</comment>
<dbReference type="InterPro" id="IPR036412">
    <property type="entry name" value="HAD-like_sf"/>
</dbReference>
<dbReference type="SMART" id="SM00292">
    <property type="entry name" value="BRCT"/>
    <property type="match status" value="1"/>
</dbReference>
<comment type="caution">
    <text evidence="19">The sequence shown here is derived from an EMBL/GenBank/DDBJ whole genome shotgun (WGS) entry which is preliminary data.</text>
</comment>
<dbReference type="EC" id="3.1.3.16" evidence="15"/>
<evidence type="ECO:0000256" key="4">
    <source>
        <dbReference type="ARBA" id="ARBA00004123"/>
    </source>
</evidence>
<dbReference type="SMART" id="SM00577">
    <property type="entry name" value="CPDc"/>
    <property type="match status" value="1"/>
</dbReference>
<comment type="catalytic activity">
    <reaction evidence="12 15">
        <text>O-phospho-L-seryl-[protein] + H2O = L-seryl-[protein] + phosphate</text>
        <dbReference type="Rhea" id="RHEA:20629"/>
        <dbReference type="Rhea" id="RHEA-COMP:9863"/>
        <dbReference type="Rhea" id="RHEA-COMP:11604"/>
        <dbReference type="ChEBI" id="CHEBI:15377"/>
        <dbReference type="ChEBI" id="CHEBI:29999"/>
        <dbReference type="ChEBI" id="CHEBI:43474"/>
        <dbReference type="ChEBI" id="CHEBI:83421"/>
        <dbReference type="EC" id="3.1.3.16"/>
    </reaction>
</comment>
<evidence type="ECO:0000259" key="18">
    <source>
        <dbReference type="PROSITE" id="PS50969"/>
    </source>
</evidence>
<dbReference type="SUPFAM" id="SSF52113">
    <property type="entry name" value="BRCT domain"/>
    <property type="match status" value="1"/>
</dbReference>
<dbReference type="GO" id="GO:0003723">
    <property type="term" value="F:RNA binding"/>
    <property type="evidence" value="ECO:0007669"/>
    <property type="project" value="UniProtKB-KW"/>
</dbReference>
<dbReference type="Gene3D" id="3.40.50.1000">
    <property type="entry name" value="HAD superfamily/HAD-like"/>
    <property type="match status" value="1"/>
</dbReference>
<dbReference type="Gene3D" id="3.40.50.10190">
    <property type="entry name" value="BRCT domain"/>
    <property type="match status" value="1"/>
</dbReference>